<dbReference type="AlphaFoldDB" id="A0A0F9E6K4"/>
<evidence type="ECO:0008006" key="2">
    <source>
        <dbReference type="Google" id="ProtNLM"/>
    </source>
</evidence>
<dbReference type="EMBL" id="LAZR01028690">
    <property type="protein sequence ID" value="KKL61836.1"/>
    <property type="molecule type" value="Genomic_DNA"/>
</dbReference>
<name>A0A0F9E6K4_9ZZZZ</name>
<feature type="non-terminal residue" evidence="1">
    <location>
        <position position="628"/>
    </location>
</feature>
<evidence type="ECO:0000313" key="1">
    <source>
        <dbReference type="EMBL" id="KKL61836.1"/>
    </source>
</evidence>
<protein>
    <recommendedName>
        <fullName evidence="2">Terminase large subunit gp17-like C-terminal domain-containing protein</fullName>
    </recommendedName>
</protein>
<sequence length="628" mass="71486">MDQFSFKKAVDIQYEARVKATAPIKEVDAYIFCTSSKYLGERLFPFQSLLIKVIYGLWQKYPLNEDEQKVVDIMKNVWGIDWKLADRDPAKFVEILILVLGRRSGKSSLISFIQTYEAYKLICKGDPQAYYSIRRRHPIWIVNCAKDGSQAQDPFRLCKDNIRRIPFFEKFVDWSKDNSEELRLFTPADIYENAQIQKYNSRRPKGSAKKNLLEGSIMIAAFTTSAASKRGKAIICLILDEFAHFERTKTVGGGATEEDILAEMPQTDYAMLKALSPSTKDFIMADKVIFDGKVIMISSPREKGGEFYRNYCFAGGSEQTGAIAEEINDNYLLMQLATWECNPKYPREVFDSDFKKDPVGANMEYGAHFGEPSTSFIDSARIDEMVKEHICMAYVGQWQRQYIISVDPASKSDTYAVTWGHVEHDIVVIDGIQGFRPKVVHNKVTGKIVQVPVKAGDVVKFIKALAARLCYQGVLLEIVFDQWNSQESITTLKNAGYVALETFFSNKYKNAMYTNFLEKLNMGAVHCFSQPPEFTFNEAPIYLEGWLDQLKLELKYLTKTIKGDIVKYGHPDSGPIQTDDFADVVANLVYRHGLYQSGDRQVYKDLYKQTGRPIRHQSTGVAGRRIPG</sequence>
<dbReference type="InterPro" id="IPR027417">
    <property type="entry name" value="P-loop_NTPase"/>
</dbReference>
<reference evidence="1" key="1">
    <citation type="journal article" date="2015" name="Nature">
        <title>Complex archaea that bridge the gap between prokaryotes and eukaryotes.</title>
        <authorList>
            <person name="Spang A."/>
            <person name="Saw J.H."/>
            <person name="Jorgensen S.L."/>
            <person name="Zaremba-Niedzwiedzka K."/>
            <person name="Martijn J."/>
            <person name="Lind A.E."/>
            <person name="van Eijk R."/>
            <person name="Schleper C."/>
            <person name="Guy L."/>
            <person name="Ettema T.J."/>
        </authorList>
    </citation>
    <scope>NUCLEOTIDE SEQUENCE</scope>
</reference>
<organism evidence="1">
    <name type="scientific">marine sediment metagenome</name>
    <dbReference type="NCBI Taxonomy" id="412755"/>
    <lineage>
        <taxon>unclassified sequences</taxon>
        <taxon>metagenomes</taxon>
        <taxon>ecological metagenomes</taxon>
    </lineage>
</organism>
<proteinExistence type="predicted"/>
<dbReference type="Gene3D" id="3.30.420.240">
    <property type="match status" value="1"/>
</dbReference>
<dbReference type="Gene3D" id="3.40.50.300">
    <property type="entry name" value="P-loop containing nucleotide triphosphate hydrolases"/>
    <property type="match status" value="1"/>
</dbReference>
<accession>A0A0F9E6K4</accession>
<comment type="caution">
    <text evidence="1">The sequence shown here is derived from an EMBL/GenBank/DDBJ whole genome shotgun (WGS) entry which is preliminary data.</text>
</comment>
<gene>
    <name evidence="1" type="ORF">LCGC14_2191320</name>
</gene>